<accession>A0A2K8SPS9</accession>
<evidence type="ECO:0000313" key="3">
    <source>
        <dbReference type="Proteomes" id="UP000232003"/>
    </source>
</evidence>
<dbReference type="AlphaFoldDB" id="A0A2K8SPS9"/>
<dbReference type="Proteomes" id="UP000232003">
    <property type="component" value="Chromosome"/>
</dbReference>
<feature type="compositionally biased region" description="Polar residues" evidence="1">
    <location>
        <begin position="34"/>
        <end position="51"/>
    </location>
</feature>
<evidence type="ECO:0000313" key="2">
    <source>
        <dbReference type="EMBL" id="AUB37474.1"/>
    </source>
</evidence>
<sequence>MRRINRSLSERKLQKGGGGGGSGRSKSAQRQKLNRTSTNRVDKSTWNQPPSTEARFFKGNRVIAGVSKTGIVSWTLDYSTSFVDNGKAVPAQELRDMKRAWGEYLKSPNAKRKFSALITLNDDGRENSRMKQYQKLGFKR</sequence>
<dbReference type="OrthoDB" id="493709at2"/>
<keyword evidence="3" id="KW-1185">Reference proteome</keyword>
<name>A0A2K8SPS9_9NOSO</name>
<evidence type="ECO:0000256" key="1">
    <source>
        <dbReference type="SAM" id="MobiDB-lite"/>
    </source>
</evidence>
<protein>
    <submittedName>
        <fullName evidence="2">Uncharacterized protein</fullName>
    </submittedName>
</protein>
<dbReference type="EMBL" id="CP024785">
    <property type="protein sequence ID" value="AUB37474.1"/>
    <property type="molecule type" value="Genomic_DNA"/>
</dbReference>
<proteinExistence type="predicted"/>
<dbReference type="RefSeq" id="WP_100899108.1">
    <property type="nucleotide sequence ID" value="NZ_CAWNNC010000001.1"/>
</dbReference>
<dbReference type="KEGG" id="nfl:COO91_03419"/>
<gene>
    <name evidence="2" type="ORF">COO91_03419</name>
</gene>
<feature type="region of interest" description="Disordered" evidence="1">
    <location>
        <begin position="1"/>
        <end position="53"/>
    </location>
</feature>
<organism evidence="2 3">
    <name type="scientific">Nostoc flagelliforme CCNUN1</name>
    <dbReference type="NCBI Taxonomy" id="2038116"/>
    <lineage>
        <taxon>Bacteria</taxon>
        <taxon>Bacillati</taxon>
        <taxon>Cyanobacteriota</taxon>
        <taxon>Cyanophyceae</taxon>
        <taxon>Nostocales</taxon>
        <taxon>Nostocaceae</taxon>
        <taxon>Nostoc</taxon>
    </lineage>
</organism>
<reference evidence="2 3" key="1">
    <citation type="submission" date="2017-11" db="EMBL/GenBank/DDBJ databases">
        <title>Complete genome of a free-living desiccation-tolerant cyanobacterium and its photosynthetic adaptation to extreme terrestrial habitat.</title>
        <authorList>
            <person name="Shang J."/>
        </authorList>
    </citation>
    <scope>NUCLEOTIDE SEQUENCE [LARGE SCALE GENOMIC DNA]</scope>
    <source>
        <strain evidence="2 3">CCNUN1</strain>
    </source>
</reference>